<organism evidence="3 4">
    <name type="scientific">Candidozyma auris</name>
    <name type="common">Yeast</name>
    <name type="synonym">Candida auris</name>
    <dbReference type="NCBI Taxonomy" id="498019"/>
    <lineage>
        <taxon>Eukaryota</taxon>
        <taxon>Fungi</taxon>
        <taxon>Dikarya</taxon>
        <taxon>Ascomycota</taxon>
        <taxon>Saccharomycotina</taxon>
        <taxon>Pichiomycetes</taxon>
        <taxon>Metschnikowiaceae</taxon>
        <taxon>Candidozyma</taxon>
    </lineage>
</organism>
<keyword evidence="2" id="KW-0472">Membrane</keyword>
<dbReference type="Proteomes" id="UP000037122">
    <property type="component" value="Unassembled WGS sequence"/>
</dbReference>
<dbReference type="AlphaFoldDB" id="A0A0L0NR44"/>
<accession>A0A0L0NR44</accession>
<gene>
    <name evidence="3" type="ORF">QG37_07117</name>
</gene>
<sequence>MRCAQGRRGEEGGEEEKVGTEEETKTRCFGRKSPLFISLFVLLVCVWVLLAGGAYAGQSQAA</sequence>
<comment type="caution">
    <text evidence="3">The sequence shown here is derived from an EMBL/GenBank/DDBJ whole genome shotgun (WGS) entry which is preliminary data.</text>
</comment>
<evidence type="ECO:0000256" key="2">
    <source>
        <dbReference type="SAM" id="Phobius"/>
    </source>
</evidence>
<dbReference type="VEuPathDB" id="FungiDB:QG37_07117"/>
<evidence type="ECO:0000256" key="1">
    <source>
        <dbReference type="SAM" id="MobiDB-lite"/>
    </source>
</evidence>
<proteinExistence type="predicted"/>
<reference evidence="4" key="1">
    <citation type="journal article" date="2015" name="BMC Genomics">
        <title>Draft genome of a commonly misdiagnosed multidrug resistant pathogen Candida auris.</title>
        <authorList>
            <person name="Chatterjee S."/>
            <person name="Alampalli S.V."/>
            <person name="Nageshan R.K."/>
            <person name="Chettiar S.T."/>
            <person name="Joshi S."/>
            <person name="Tatu U.S."/>
        </authorList>
    </citation>
    <scope>NUCLEOTIDE SEQUENCE [LARGE SCALE GENOMIC DNA]</scope>
    <source>
        <strain evidence="4">6684</strain>
    </source>
</reference>
<name>A0A0L0NR44_CANAR</name>
<feature type="compositionally biased region" description="Basic and acidic residues" evidence="1">
    <location>
        <begin position="7"/>
        <end position="26"/>
    </location>
</feature>
<keyword evidence="2" id="KW-1133">Transmembrane helix</keyword>
<dbReference type="EMBL" id="LGST01000054">
    <property type="protein sequence ID" value="KND96508.1"/>
    <property type="molecule type" value="Genomic_DNA"/>
</dbReference>
<feature type="transmembrane region" description="Helical" evidence="2">
    <location>
        <begin position="35"/>
        <end position="56"/>
    </location>
</feature>
<feature type="region of interest" description="Disordered" evidence="1">
    <location>
        <begin position="1"/>
        <end position="26"/>
    </location>
</feature>
<keyword evidence="2" id="KW-0812">Transmembrane</keyword>
<protein>
    <submittedName>
        <fullName evidence="3">Uncharacterized protein</fullName>
    </submittedName>
</protein>
<evidence type="ECO:0000313" key="4">
    <source>
        <dbReference type="Proteomes" id="UP000037122"/>
    </source>
</evidence>
<evidence type="ECO:0000313" key="3">
    <source>
        <dbReference type="EMBL" id="KND96508.1"/>
    </source>
</evidence>